<evidence type="ECO:0000313" key="2">
    <source>
        <dbReference type="EMBL" id="QEL65155.1"/>
    </source>
</evidence>
<evidence type="ECO:0000313" key="3">
    <source>
        <dbReference type="Proteomes" id="UP000323671"/>
    </source>
</evidence>
<dbReference type="AlphaFoldDB" id="A0A5C1E917"/>
<dbReference type="EMBL" id="CP022579">
    <property type="protein sequence ID" value="QEL65155.1"/>
    <property type="molecule type" value="Genomic_DNA"/>
</dbReference>
<dbReference type="InterPro" id="IPR029063">
    <property type="entry name" value="SAM-dependent_MTases_sf"/>
</dbReference>
<dbReference type="Proteomes" id="UP000323671">
    <property type="component" value="Chromosome"/>
</dbReference>
<dbReference type="SUPFAM" id="SSF53335">
    <property type="entry name" value="S-adenosyl-L-methionine-dependent methyltransferases"/>
    <property type="match status" value="1"/>
</dbReference>
<evidence type="ECO:0000259" key="1">
    <source>
        <dbReference type="Pfam" id="PF13649"/>
    </source>
</evidence>
<dbReference type="CDD" id="cd02440">
    <property type="entry name" value="AdoMet_MTases"/>
    <property type="match status" value="1"/>
</dbReference>
<dbReference type="Pfam" id="PF13649">
    <property type="entry name" value="Methyltransf_25"/>
    <property type="match status" value="1"/>
</dbReference>
<accession>A0A5C1E917</accession>
<feature type="domain" description="Methyltransferase" evidence="1">
    <location>
        <begin position="42"/>
        <end position="105"/>
    </location>
</feature>
<keyword evidence="3" id="KW-1185">Reference proteome</keyword>
<protein>
    <recommendedName>
        <fullName evidence="1">Methyltransferase domain-containing protein</fullName>
    </recommendedName>
</protein>
<proteinExistence type="predicted"/>
<gene>
    <name evidence="2" type="ORF">OTERR_16790</name>
</gene>
<sequence>MSAVTDTFPARWADEAAWYTRHGDYGWLTEALAALLPNDLRIVEVGCGVGESTVVLARAGFSVLVIEPLAACRIEAARRLAEAGPECVARITFVDADVTALPEAARAQLLDFDPRAVVCWLAGAPDEVTALPGGRPGEGVARHREAMQRGCAELAASLPGVLFLQIADRTVMPWAAKDIGRDLTLRVQQQLVLKDLPFSLSKADTLFRKLTPTPHEAATLGKLSGPMRGAIPLLGMALARRI</sequence>
<dbReference type="Gene3D" id="3.40.50.150">
    <property type="entry name" value="Vaccinia Virus protein VP39"/>
    <property type="match status" value="1"/>
</dbReference>
<organism evidence="2 3">
    <name type="scientific">Oryzomicrobium terrae</name>
    <dbReference type="NCBI Taxonomy" id="1735038"/>
    <lineage>
        <taxon>Bacteria</taxon>
        <taxon>Pseudomonadati</taxon>
        <taxon>Pseudomonadota</taxon>
        <taxon>Betaproteobacteria</taxon>
        <taxon>Rhodocyclales</taxon>
        <taxon>Rhodocyclaceae</taxon>
        <taxon>Oryzomicrobium</taxon>
    </lineage>
</organism>
<dbReference type="KEGG" id="otr:OTERR_16790"/>
<reference evidence="2 3" key="1">
    <citation type="submission" date="2017-07" db="EMBL/GenBank/DDBJ databases">
        <title>Complete genome sequence of Oryzomicrobium terrae TPP412.</title>
        <authorList>
            <person name="Chiu L.-W."/>
            <person name="Lo K.-J."/>
            <person name="Tsai Y.-M."/>
            <person name="Lin S.-S."/>
            <person name="Kuo C.-H."/>
            <person name="Liu C.-T."/>
        </authorList>
    </citation>
    <scope>NUCLEOTIDE SEQUENCE [LARGE SCALE GENOMIC DNA]</scope>
    <source>
        <strain evidence="2 3">TPP412</strain>
    </source>
</reference>
<name>A0A5C1E917_9RHOO</name>
<dbReference type="InterPro" id="IPR041698">
    <property type="entry name" value="Methyltransf_25"/>
</dbReference>